<accession>E8X165</accession>
<organism evidence="3">
    <name type="scientific">Granulicella tundricola (strain ATCC BAA-1859 / DSM 23138 / MP5ACTX9)</name>
    <dbReference type="NCBI Taxonomy" id="1198114"/>
    <lineage>
        <taxon>Bacteria</taxon>
        <taxon>Pseudomonadati</taxon>
        <taxon>Acidobacteriota</taxon>
        <taxon>Terriglobia</taxon>
        <taxon>Terriglobales</taxon>
        <taxon>Acidobacteriaceae</taxon>
        <taxon>Granulicella</taxon>
    </lineage>
</organism>
<dbReference type="InterPro" id="IPR001173">
    <property type="entry name" value="Glyco_trans_2-like"/>
</dbReference>
<dbReference type="eggNOG" id="COG1215">
    <property type="taxonomic scope" value="Bacteria"/>
</dbReference>
<dbReference type="STRING" id="1198114.AciX9_0863"/>
<name>E8X165_GRATM</name>
<reference evidence="3" key="1">
    <citation type="submission" date="2011-01" db="EMBL/GenBank/DDBJ databases">
        <title>Complete sequence of chromosome of Acidobacterium sp. MP5ACTX9.</title>
        <authorList>
            <consortium name="US DOE Joint Genome Institute"/>
            <person name="Lucas S."/>
            <person name="Copeland A."/>
            <person name="Lapidus A."/>
            <person name="Cheng J.-F."/>
            <person name="Goodwin L."/>
            <person name="Pitluck S."/>
            <person name="Teshima H."/>
            <person name="Detter J.C."/>
            <person name="Han C."/>
            <person name="Tapia R."/>
            <person name="Land M."/>
            <person name="Hauser L."/>
            <person name="Kyrpides N."/>
            <person name="Ivanova N."/>
            <person name="Ovchinnikova G."/>
            <person name="Pagani I."/>
            <person name="Rawat S.R."/>
            <person name="Mannisto M."/>
            <person name="Haggblom M.M."/>
            <person name="Woyke T."/>
        </authorList>
    </citation>
    <scope>NUCLEOTIDE SEQUENCE [LARGE SCALE GENOMIC DNA]</scope>
    <source>
        <strain evidence="3">MP5ACTX9</strain>
    </source>
</reference>
<keyword evidence="2" id="KW-0808">Transferase</keyword>
<protein>
    <submittedName>
        <fullName evidence="2">Glycosyl transferase family 2</fullName>
    </submittedName>
</protein>
<dbReference type="SUPFAM" id="SSF53448">
    <property type="entry name" value="Nucleotide-diphospho-sugar transferases"/>
    <property type="match status" value="1"/>
</dbReference>
<dbReference type="CDD" id="cd00761">
    <property type="entry name" value="Glyco_tranf_GTA_type"/>
    <property type="match status" value="1"/>
</dbReference>
<dbReference type="PANTHER" id="PTHR43685">
    <property type="entry name" value="GLYCOSYLTRANSFERASE"/>
    <property type="match status" value="1"/>
</dbReference>
<dbReference type="Gene3D" id="3.90.550.10">
    <property type="entry name" value="Spore Coat Polysaccharide Biosynthesis Protein SpsA, Chain A"/>
    <property type="match status" value="1"/>
</dbReference>
<dbReference type="EMBL" id="CP002480">
    <property type="protein sequence ID" value="ADW67931.1"/>
    <property type="molecule type" value="Genomic_DNA"/>
</dbReference>
<dbReference type="InterPro" id="IPR050834">
    <property type="entry name" value="Glycosyltransf_2"/>
</dbReference>
<evidence type="ECO:0000313" key="2">
    <source>
        <dbReference type="EMBL" id="ADW67931.1"/>
    </source>
</evidence>
<gene>
    <name evidence="2" type="ordered locus">AciX9_0863</name>
</gene>
<dbReference type="PANTHER" id="PTHR43685:SF14">
    <property type="entry name" value="GLYCOSYLTRANSFERASE 2-LIKE DOMAIN-CONTAINING PROTEIN"/>
    <property type="match status" value="1"/>
</dbReference>
<dbReference type="HOGENOM" id="CLU_025996_17_2_0"/>
<dbReference type="Pfam" id="PF00535">
    <property type="entry name" value="Glycos_transf_2"/>
    <property type="match status" value="1"/>
</dbReference>
<evidence type="ECO:0000313" key="3">
    <source>
        <dbReference type="Proteomes" id="UP000000343"/>
    </source>
</evidence>
<dbReference type="AlphaFoldDB" id="E8X165"/>
<dbReference type="InterPro" id="IPR029044">
    <property type="entry name" value="Nucleotide-diphossugar_trans"/>
</dbReference>
<dbReference type="GO" id="GO:0016740">
    <property type="term" value="F:transferase activity"/>
    <property type="evidence" value="ECO:0007669"/>
    <property type="project" value="UniProtKB-KW"/>
</dbReference>
<dbReference type="Proteomes" id="UP000000343">
    <property type="component" value="Chromosome"/>
</dbReference>
<feature type="domain" description="Glycosyltransferase 2-like" evidence="1">
    <location>
        <begin position="23"/>
        <end position="172"/>
    </location>
</feature>
<sequence length="400" mass="44774">MSRYAPLAEPLIATPPHPKLRACIIIPTRNEESILPRTLDALRLQQSFNHQPLDPNTYEVILLLNNCTDASEAVAQHYQQQHPTFHLHTATRTLAPEEAHVGTARRLLMDTAHHRLQTSPHSYSAILSTDADTVVAPDWTARNLAAIEAGADVVGGVINLFPEDLEALKQQDPGTYQAYKNDRQLQHLVAQLESILDPDPADPWPRHLEHFGASLACTPSIYALAGGLPPVKPLEDVAFIDALRKVGARIRHCPQTHIFTSARLDGRAEVGLSGQLRIWQNQSRNKEPHTVDSAQWLEHRFRSLAALRRLNQSQHLPPLTLYPQPWQDRITNLHADRLPTPRFLELLDCNALIEDLFTQTNHPHHSEIEETITALTQTITTLTHKSPGTPSEPLHLSVLP</sequence>
<dbReference type="PaxDb" id="1198114-AciX9_0863"/>
<dbReference type="KEGG" id="acm:AciX9_0863"/>
<dbReference type="RefSeq" id="WP_013579256.1">
    <property type="nucleotide sequence ID" value="NC_015064.1"/>
</dbReference>
<evidence type="ECO:0000259" key="1">
    <source>
        <dbReference type="Pfam" id="PF00535"/>
    </source>
</evidence>
<dbReference type="OrthoDB" id="114108at2"/>
<proteinExistence type="predicted"/>
<keyword evidence="3" id="KW-1185">Reference proteome</keyword>